<evidence type="ECO:0000313" key="1">
    <source>
        <dbReference type="EMBL" id="QHN40142.1"/>
    </source>
</evidence>
<name>A0A857KKS8_9ACTN</name>
<organism evidence="1">
    <name type="scientific">Gordonia amarae</name>
    <dbReference type="NCBI Taxonomy" id="36821"/>
    <lineage>
        <taxon>Bacteria</taxon>
        <taxon>Bacillati</taxon>
        <taxon>Actinomycetota</taxon>
        <taxon>Actinomycetes</taxon>
        <taxon>Mycobacteriales</taxon>
        <taxon>Gordoniaceae</taxon>
        <taxon>Gordonia</taxon>
    </lineage>
</organism>
<dbReference type="EMBL" id="CP045810">
    <property type="protein sequence ID" value="QHN40142.1"/>
    <property type="molecule type" value="Genomic_DNA"/>
</dbReference>
<proteinExistence type="predicted"/>
<protein>
    <submittedName>
        <fullName evidence="1">Uncharacterized protein</fullName>
    </submittedName>
</protein>
<accession>A0A857KKS8</accession>
<gene>
    <name evidence="1" type="ORF">GII30_14180</name>
</gene>
<sequence length="104" mass="11768">MTERAERFDLEALDDADPFEIGVQAAHLFKHPYLGLEDIHDVWASDPLFYPAKPPAHWLMVAECAGKILMVPLAPSRSGDPAKCRPIGCYEASKQLTDQYRRDR</sequence>
<dbReference type="RefSeq" id="WP_005186801.1">
    <property type="nucleotide sequence ID" value="NZ_CP045804.1"/>
</dbReference>
<dbReference type="AlphaFoldDB" id="A0A857KKS8"/>
<reference evidence="1" key="1">
    <citation type="journal article" date="2021" name="Nat. Microbiol.">
        <title>Cocultivation of an ultrasmall environmental parasitic bacterium with lytic ability against bacteria associated with wastewater foams.</title>
        <authorList>
            <person name="Batinovic S."/>
            <person name="Rose J.J.A."/>
            <person name="Ratcliffe J."/>
            <person name="Seviour R.J."/>
            <person name="Petrovski S."/>
        </authorList>
    </citation>
    <scope>NUCLEOTIDE SEQUENCE</scope>
    <source>
        <strain evidence="1">CON44</strain>
    </source>
</reference>